<keyword evidence="4" id="KW-1185">Reference proteome</keyword>
<proteinExistence type="predicted"/>
<feature type="compositionally biased region" description="Basic and acidic residues" evidence="1">
    <location>
        <begin position="474"/>
        <end position="485"/>
    </location>
</feature>
<evidence type="ECO:0000313" key="4">
    <source>
        <dbReference type="Proteomes" id="UP000193467"/>
    </source>
</evidence>
<protein>
    <submittedName>
        <fullName evidence="3">Uncharacterized protein</fullName>
    </submittedName>
</protein>
<keyword evidence="2" id="KW-1133">Transmembrane helix</keyword>
<evidence type="ECO:0000256" key="1">
    <source>
        <dbReference type="SAM" id="MobiDB-lite"/>
    </source>
</evidence>
<feature type="compositionally biased region" description="Basic residues" evidence="1">
    <location>
        <begin position="459"/>
        <end position="473"/>
    </location>
</feature>
<evidence type="ECO:0000313" key="3">
    <source>
        <dbReference type="EMBL" id="ORY88980.1"/>
    </source>
</evidence>
<feature type="transmembrane region" description="Helical" evidence="2">
    <location>
        <begin position="344"/>
        <end position="365"/>
    </location>
</feature>
<dbReference type="AlphaFoldDB" id="A0A1Y2FY55"/>
<comment type="caution">
    <text evidence="3">The sequence shown here is derived from an EMBL/GenBank/DDBJ whole genome shotgun (WGS) entry which is preliminary data.</text>
</comment>
<feature type="region of interest" description="Disordered" evidence="1">
    <location>
        <begin position="1"/>
        <end position="235"/>
    </location>
</feature>
<keyword evidence="2" id="KW-0812">Transmembrane</keyword>
<organism evidence="3 4">
    <name type="scientific">Leucosporidium creatinivorum</name>
    <dbReference type="NCBI Taxonomy" id="106004"/>
    <lineage>
        <taxon>Eukaryota</taxon>
        <taxon>Fungi</taxon>
        <taxon>Dikarya</taxon>
        <taxon>Basidiomycota</taxon>
        <taxon>Pucciniomycotina</taxon>
        <taxon>Microbotryomycetes</taxon>
        <taxon>Leucosporidiales</taxon>
        <taxon>Leucosporidium</taxon>
    </lineage>
</organism>
<feature type="compositionally biased region" description="Acidic residues" evidence="1">
    <location>
        <begin position="188"/>
        <end position="199"/>
    </location>
</feature>
<feature type="compositionally biased region" description="Low complexity" evidence="1">
    <location>
        <begin position="493"/>
        <end position="507"/>
    </location>
</feature>
<accession>A0A1Y2FY55</accession>
<feature type="compositionally biased region" description="Basic and acidic residues" evidence="1">
    <location>
        <begin position="66"/>
        <end position="89"/>
    </location>
</feature>
<feature type="compositionally biased region" description="Polar residues" evidence="1">
    <location>
        <begin position="440"/>
        <end position="452"/>
    </location>
</feature>
<dbReference type="Proteomes" id="UP000193467">
    <property type="component" value="Unassembled WGS sequence"/>
</dbReference>
<evidence type="ECO:0000256" key="2">
    <source>
        <dbReference type="SAM" id="Phobius"/>
    </source>
</evidence>
<feature type="compositionally biased region" description="Low complexity" evidence="1">
    <location>
        <begin position="30"/>
        <end position="42"/>
    </location>
</feature>
<gene>
    <name evidence="3" type="ORF">BCR35DRAFT_300737</name>
</gene>
<dbReference type="InParanoid" id="A0A1Y2FY55"/>
<feature type="transmembrane region" description="Helical" evidence="2">
    <location>
        <begin position="543"/>
        <end position="564"/>
    </location>
</feature>
<feature type="region of interest" description="Disordered" evidence="1">
    <location>
        <begin position="440"/>
        <end position="518"/>
    </location>
</feature>
<keyword evidence="2" id="KW-0472">Membrane</keyword>
<name>A0A1Y2FY55_9BASI</name>
<sequence length="618" mass="67388">MARKPHPPQEASEDSVLEVPLHQLVDPAYSSSSAASGSHSGSIYGGVAPSTRVHDYHDPYASPSRPVHDSYDHSSRSRARTSNDNERRLSQQQPHQYQHHYEYEQHYQQAGYPDFPPIAASRSLSPPHTSAHDSNALPAFSRWSPTWQSGGYSGDGKGYTNHPPPASALEMAPRDPHPPHLYPHRAESDDDLPQDDEEGTGGWIPEAPIRSEWQGTGGEYRHGVGYDSQKGSSGKWSEAKIAERIRKLEKEFGTKGAGGGAGDGANLSLNERMQAAKEERRREKADLRERSGVDGKGRLVVLGAKKRAALRWAQGIEAVVVGAGSIGASLFTKPLTDPPPKGTIPIYLLYLLPFLSLALTLYLFAIRPCLQSRRAAATGTTPPNQFAVPLVQGGPGHPGSGGGCCCFGTRKDPRRLRGPGGKHAYQPGTTVNLLVDPSNFPTLFQQQPTPLTESAREKEKRRKQRRRRRRRKLLEKEGGADGHGDDGEEGLISSSSSSSSSDTDSSDAWSAGEGPRSNQRKGILSAVALEGRWKEARGWLKKVAWWDAGAGVLWLAVGVYAVGWGEKCSPGGFQGFCNFYNTSLAFAILLAVSFFLSLTFDILDLRRTRAPPRLRQRV</sequence>
<reference evidence="3 4" key="1">
    <citation type="submission" date="2016-07" db="EMBL/GenBank/DDBJ databases">
        <title>Pervasive Adenine N6-methylation of Active Genes in Fungi.</title>
        <authorList>
            <consortium name="DOE Joint Genome Institute"/>
            <person name="Mondo S.J."/>
            <person name="Dannebaum R.O."/>
            <person name="Kuo R.C."/>
            <person name="Labutti K."/>
            <person name="Haridas S."/>
            <person name="Kuo A."/>
            <person name="Salamov A."/>
            <person name="Ahrendt S.R."/>
            <person name="Lipzen A."/>
            <person name="Sullivan W."/>
            <person name="Andreopoulos W.B."/>
            <person name="Clum A."/>
            <person name="Lindquist E."/>
            <person name="Daum C."/>
            <person name="Ramamoorthy G.K."/>
            <person name="Gryganskyi A."/>
            <person name="Culley D."/>
            <person name="Magnuson J.K."/>
            <person name="James T.Y."/>
            <person name="O'Malley M.A."/>
            <person name="Stajich J.E."/>
            <person name="Spatafora J.W."/>
            <person name="Visel A."/>
            <person name="Grigoriev I.V."/>
        </authorList>
    </citation>
    <scope>NUCLEOTIDE SEQUENCE [LARGE SCALE GENOMIC DNA]</scope>
    <source>
        <strain evidence="3 4">62-1032</strain>
    </source>
</reference>
<dbReference type="OrthoDB" id="3253553at2759"/>
<dbReference type="EMBL" id="MCGR01000007">
    <property type="protein sequence ID" value="ORY88980.1"/>
    <property type="molecule type" value="Genomic_DNA"/>
</dbReference>
<feature type="transmembrane region" description="Helical" evidence="2">
    <location>
        <begin position="584"/>
        <end position="603"/>
    </location>
</feature>